<dbReference type="PROSITE" id="PS50110">
    <property type="entry name" value="RESPONSE_REGULATORY"/>
    <property type="match status" value="1"/>
</dbReference>
<protein>
    <submittedName>
        <fullName evidence="3">Diguanylate cyclase/phosphodiesterase (GGDEF &amp; EAL domains) with PAS/PAC sensor(S)</fullName>
    </submittedName>
</protein>
<reference evidence="3" key="1">
    <citation type="submission" date="2018-06" db="EMBL/GenBank/DDBJ databases">
        <authorList>
            <person name="Zhirakovskaya E."/>
        </authorList>
    </citation>
    <scope>NUCLEOTIDE SEQUENCE</scope>
</reference>
<dbReference type="SMART" id="SM00448">
    <property type="entry name" value="REC"/>
    <property type="match status" value="1"/>
</dbReference>
<dbReference type="InterPro" id="IPR050469">
    <property type="entry name" value="Diguanylate_Cyclase"/>
</dbReference>
<dbReference type="Pfam" id="PF00072">
    <property type="entry name" value="Response_reg"/>
    <property type="match status" value="1"/>
</dbReference>
<dbReference type="PANTHER" id="PTHR45138">
    <property type="entry name" value="REGULATORY COMPONENTS OF SENSORY TRANSDUCTION SYSTEM"/>
    <property type="match status" value="1"/>
</dbReference>
<dbReference type="Gene3D" id="3.30.70.270">
    <property type="match status" value="1"/>
</dbReference>
<dbReference type="GO" id="GO:0005886">
    <property type="term" value="C:plasma membrane"/>
    <property type="evidence" value="ECO:0007669"/>
    <property type="project" value="TreeGrafter"/>
</dbReference>
<dbReference type="GO" id="GO:0000160">
    <property type="term" value="P:phosphorelay signal transduction system"/>
    <property type="evidence" value="ECO:0007669"/>
    <property type="project" value="InterPro"/>
</dbReference>
<dbReference type="Gene3D" id="3.40.50.2300">
    <property type="match status" value="1"/>
</dbReference>
<dbReference type="GO" id="GO:1902201">
    <property type="term" value="P:negative regulation of bacterial-type flagellum-dependent cell motility"/>
    <property type="evidence" value="ECO:0007669"/>
    <property type="project" value="TreeGrafter"/>
</dbReference>
<evidence type="ECO:0000259" key="2">
    <source>
        <dbReference type="PROSITE" id="PS50887"/>
    </source>
</evidence>
<name>A0A3B1AAB3_9ZZZZ</name>
<feature type="domain" description="Response regulatory" evidence="1">
    <location>
        <begin position="7"/>
        <end position="125"/>
    </location>
</feature>
<dbReference type="InterPro" id="IPR011006">
    <property type="entry name" value="CheY-like_superfamily"/>
</dbReference>
<sequence>MKEGKPLILIVDDSPTIRMSLKRAVQDEFQPLEAEDGEAAWTLLLQNANIELLITDLTMPHLDGFGLIRRLRENPAARMQNLPVIVVTGADDTAARERAFHAGANDFLTKDSDRIELLARLRAHLKLAQTLRQLEASQHELRAQANTDPLTGLANRRFFDEIASKELSLMRRQQDYFCVLTIDIDHFKAVNDTYGHPAGDEILKRVAAALSGNLREEDTVARIGGEEFVVCSSATNRLASIVLAERLRKAVESLAIEFEGRRIPVTISLGIALRPLDGDDLQALLSVADKRLYRAKQDGRNRFCVADKASQDDDGFAVGRICPRMDAALAMIRHGNLHRLKPHLSTLLEELIPFLELVNQQSAEAQVDVGLIREIAENLQD</sequence>
<accession>A0A3B1AAB3</accession>
<dbReference type="SUPFAM" id="SSF52172">
    <property type="entry name" value="CheY-like"/>
    <property type="match status" value="1"/>
</dbReference>
<dbReference type="FunFam" id="3.30.70.270:FF:000001">
    <property type="entry name" value="Diguanylate cyclase domain protein"/>
    <property type="match status" value="1"/>
</dbReference>
<dbReference type="InterPro" id="IPR029787">
    <property type="entry name" value="Nucleotide_cyclase"/>
</dbReference>
<dbReference type="InterPro" id="IPR000160">
    <property type="entry name" value="GGDEF_dom"/>
</dbReference>
<dbReference type="GO" id="GO:0043709">
    <property type="term" value="P:cell adhesion involved in single-species biofilm formation"/>
    <property type="evidence" value="ECO:0007669"/>
    <property type="project" value="TreeGrafter"/>
</dbReference>
<gene>
    <name evidence="3" type="ORF">MNBD_GAMMA20-661</name>
</gene>
<dbReference type="AlphaFoldDB" id="A0A3B1AAB3"/>
<dbReference type="NCBIfam" id="TIGR00254">
    <property type="entry name" value="GGDEF"/>
    <property type="match status" value="1"/>
</dbReference>
<dbReference type="GO" id="GO:0052621">
    <property type="term" value="F:diguanylate cyclase activity"/>
    <property type="evidence" value="ECO:0007669"/>
    <property type="project" value="TreeGrafter"/>
</dbReference>
<dbReference type="SUPFAM" id="SSF55073">
    <property type="entry name" value="Nucleotide cyclase"/>
    <property type="match status" value="1"/>
</dbReference>
<dbReference type="InterPro" id="IPR043128">
    <property type="entry name" value="Rev_trsase/Diguanyl_cyclase"/>
</dbReference>
<dbReference type="EMBL" id="UOFU01000068">
    <property type="protein sequence ID" value="VAW95179.1"/>
    <property type="molecule type" value="Genomic_DNA"/>
</dbReference>
<dbReference type="InterPro" id="IPR001789">
    <property type="entry name" value="Sig_transdc_resp-reg_receiver"/>
</dbReference>
<dbReference type="PANTHER" id="PTHR45138:SF9">
    <property type="entry name" value="DIGUANYLATE CYCLASE DGCM-RELATED"/>
    <property type="match status" value="1"/>
</dbReference>
<evidence type="ECO:0000259" key="1">
    <source>
        <dbReference type="PROSITE" id="PS50110"/>
    </source>
</evidence>
<feature type="domain" description="GGDEF" evidence="2">
    <location>
        <begin position="175"/>
        <end position="308"/>
    </location>
</feature>
<dbReference type="Pfam" id="PF00990">
    <property type="entry name" value="GGDEF"/>
    <property type="match status" value="1"/>
</dbReference>
<evidence type="ECO:0000313" key="3">
    <source>
        <dbReference type="EMBL" id="VAW95179.1"/>
    </source>
</evidence>
<dbReference type="SMART" id="SM00267">
    <property type="entry name" value="GGDEF"/>
    <property type="match status" value="1"/>
</dbReference>
<dbReference type="CDD" id="cd01949">
    <property type="entry name" value="GGDEF"/>
    <property type="match status" value="1"/>
</dbReference>
<organism evidence="3">
    <name type="scientific">hydrothermal vent metagenome</name>
    <dbReference type="NCBI Taxonomy" id="652676"/>
    <lineage>
        <taxon>unclassified sequences</taxon>
        <taxon>metagenomes</taxon>
        <taxon>ecological metagenomes</taxon>
    </lineage>
</organism>
<dbReference type="PROSITE" id="PS50887">
    <property type="entry name" value="GGDEF"/>
    <property type="match status" value="1"/>
</dbReference>
<proteinExistence type="predicted"/>